<dbReference type="InterPro" id="IPR036551">
    <property type="entry name" value="Flavin_trans-like"/>
</dbReference>
<dbReference type="PANTHER" id="PTHR14359">
    <property type="entry name" value="HOMO-OLIGOMERIC FLAVIN CONTAINING CYS DECARBOXYLASE FAMILY"/>
    <property type="match status" value="1"/>
</dbReference>
<feature type="non-terminal residue" evidence="5">
    <location>
        <position position="285"/>
    </location>
</feature>
<feature type="non-terminal residue" evidence="5">
    <location>
        <position position="1"/>
    </location>
</feature>
<protein>
    <recommendedName>
        <fullName evidence="6">Flavoprotein domain-containing protein</fullName>
    </recommendedName>
</protein>
<name>X1HVC9_9ZZZZ</name>
<dbReference type="GO" id="GO:0004632">
    <property type="term" value="F:phosphopantothenate--cysteine ligase activity"/>
    <property type="evidence" value="ECO:0007669"/>
    <property type="project" value="InterPro"/>
</dbReference>
<organism evidence="5">
    <name type="scientific">marine sediment metagenome</name>
    <dbReference type="NCBI Taxonomy" id="412755"/>
    <lineage>
        <taxon>unclassified sequences</taxon>
        <taxon>metagenomes</taxon>
        <taxon>ecological metagenomes</taxon>
    </lineage>
</organism>
<dbReference type="InterPro" id="IPR003382">
    <property type="entry name" value="Flavoprotein"/>
</dbReference>
<dbReference type="AlphaFoldDB" id="X1HVC9"/>
<keyword evidence="1" id="KW-0210">Decarboxylase</keyword>
<dbReference type="InterPro" id="IPR007085">
    <property type="entry name" value="DNA/pantothenate-metab_flavo_C"/>
</dbReference>
<dbReference type="GO" id="GO:0015941">
    <property type="term" value="P:pantothenate catabolic process"/>
    <property type="evidence" value="ECO:0007669"/>
    <property type="project" value="InterPro"/>
</dbReference>
<dbReference type="GO" id="GO:0010181">
    <property type="term" value="F:FMN binding"/>
    <property type="evidence" value="ECO:0007669"/>
    <property type="project" value="InterPro"/>
</dbReference>
<dbReference type="GO" id="GO:0004633">
    <property type="term" value="F:phosphopantothenoylcysteine decarboxylase activity"/>
    <property type="evidence" value="ECO:0007669"/>
    <property type="project" value="InterPro"/>
</dbReference>
<reference evidence="5" key="1">
    <citation type="journal article" date="2014" name="Front. Microbiol.">
        <title>High frequency of phylogenetically diverse reductive dehalogenase-homologous genes in deep subseafloor sedimentary metagenomes.</title>
        <authorList>
            <person name="Kawai M."/>
            <person name="Futagami T."/>
            <person name="Toyoda A."/>
            <person name="Takaki Y."/>
            <person name="Nishi S."/>
            <person name="Hori S."/>
            <person name="Arai W."/>
            <person name="Tsubouchi T."/>
            <person name="Morono Y."/>
            <person name="Uchiyama I."/>
            <person name="Ito T."/>
            <person name="Fujiyama A."/>
            <person name="Inagaki F."/>
            <person name="Takami H."/>
        </authorList>
    </citation>
    <scope>NUCLEOTIDE SEQUENCE</scope>
    <source>
        <strain evidence="5">Expedition CK06-06</strain>
    </source>
</reference>
<comment type="caution">
    <text evidence="5">The sequence shown here is derived from an EMBL/GenBank/DDBJ whole genome shotgun (WGS) entry which is preliminary data.</text>
</comment>
<evidence type="ECO:0000256" key="2">
    <source>
        <dbReference type="ARBA" id="ARBA00023239"/>
    </source>
</evidence>
<dbReference type="PANTHER" id="PTHR14359:SF6">
    <property type="entry name" value="PHOSPHOPANTOTHENOYLCYSTEINE DECARBOXYLASE"/>
    <property type="match status" value="1"/>
</dbReference>
<dbReference type="Pfam" id="PF04127">
    <property type="entry name" value="DFP"/>
    <property type="match status" value="1"/>
</dbReference>
<keyword evidence="2" id="KW-0456">Lyase</keyword>
<evidence type="ECO:0000256" key="1">
    <source>
        <dbReference type="ARBA" id="ARBA00022793"/>
    </source>
</evidence>
<dbReference type="EMBL" id="BARU01020452">
    <property type="protein sequence ID" value="GAH49258.1"/>
    <property type="molecule type" value="Genomic_DNA"/>
</dbReference>
<dbReference type="NCBIfam" id="TIGR00521">
    <property type="entry name" value="coaBC_dfp"/>
    <property type="match status" value="1"/>
</dbReference>
<evidence type="ECO:0008006" key="6">
    <source>
        <dbReference type="Google" id="ProtNLM"/>
    </source>
</evidence>
<dbReference type="InterPro" id="IPR035929">
    <property type="entry name" value="CoaB-like_sf"/>
</dbReference>
<gene>
    <name evidence="5" type="ORF">S03H2_33589</name>
</gene>
<dbReference type="Gene3D" id="3.40.50.1950">
    <property type="entry name" value="Flavin prenyltransferase-like"/>
    <property type="match status" value="1"/>
</dbReference>
<evidence type="ECO:0000259" key="4">
    <source>
        <dbReference type="Pfam" id="PF04127"/>
    </source>
</evidence>
<feature type="domain" description="DNA/pantothenate metabolism flavoprotein C-terminal" evidence="4">
    <location>
        <begin position="124"/>
        <end position="285"/>
    </location>
</feature>
<dbReference type="Pfam" id="PF02441">
    <property type="entry name" value="Flavoprotein"/>
    <property type="match status" value="1"/>
</dbReference>
<accession>X1HVC9</accession>
<dbReference type="GO" id="GO:0015937">
    <property type="term" value="P:coenzyme A biosynthetic process"/>
    <property type="evidence" value="ECO:0007669"/>
    <property type="project" value="InterPro"/>
</dbReference>
<sequence>DMFELASEFNLEHIALAEAADVVAIAPATACIIAKLAVGISDDLLTCIVLATEAPVILAPAMHVNMFQNPITQDNLAKLKARGFTIVEPAYGRLVSGKVGLGRLAEVDKIIGTISQVLGRGEDLAGKRIVVTAGGTQEPIDPVRHIGNRSSGKMGYALAEAARDRGAEVKLITAPTSLPAPVGIEVSQIKTATQMKAAVAKAVAQADALIMAAAVTDYQPKSAAKAKIKKETPGLTLELIRTPDILTEVKGNFLKVGFAAESEDIVANAKLKLEKKQLDLIVAND</sequence>
<dbReference type="GO" id="GO:0071513">
    <property type="term" value="C:phosphopantothenoylcysteine decarboxylase complex"/>
    <property type="evidence" value="ECO:0007669"/>
    <property type="project" value="TreeGrafter"/>
</dbReference>
<dbReference type="SUPFAM" id="SSF102645">
    <property type="entry name" value="CoaB-like"/>
    <property type="match status" value="1"/>
</dbReference>
<feature type="domain" description="Flavoprotein" evidence="3">
    <location>
        <begin position="11"/>
        <end position="117"/>
    </location>
</feature>
<evidence type="ECO:0000259" key="3">
    <source>
        <dbReference type="Pfam" id="PF02441"/>
    </source>
</evidence>
<dbReference type="InterPro" id="IPR005252">
    <property type="entry name" value="CoaBC"/>
</dbReference>
<dbReference type="SUPFAM" id="SSF52507">
    <property type="entry name" value="Homo-oligomeric flavin-containing Cys decarboxylases, HFCD"/>
    <property type="match status" value="1"/>
</dbReference>
<proteinExistence type="predicted"/>
<evidence type="ECO:0000313" key="5">
    <source>
        <dbReference type="EMBL" id="GAH49258.1"/>
    </source>
</evidence>
<dbReference type="Gene3D" id="3.40.50.10300">
    <property type="entry name" value="CoaB-like"/>
    <property type="match status" value="1"/>
</dbReference>